<dbReference type="AlphaFoldDB" id="A0A7S2SU19"/>
<dbReference type="SUPFAM" id="SSF52540">
    <property type="entry name" value="P-loop containing nucleoside triphosphate hydrolases"/>
    <property type="match status" value="1"/>
</dbReference>
<evidence type="ECO:0000256" key="6">
    <source>
        <dbReference type="ARBA" id="ARBA00023180"/>
    </source>
</evidence>
<sequence length="531" mass="58803">MQVSPVVSPLPPSGAGRPLPGALHASPEQPVVLPPMPRVEASKNQAKQQPVPESPNTHKPAQRLPAAPRAKFRPIATHKQLDVAQKPGGEIQAAKEGSEGSSKKKIETVTEKRARSDKLALENLFCPDSPVVGAVGPRVLKGVSRERSQGKECVVTCQDKRCSNGLDACAHSPQCTHLVLNSGHLTVASAEGLYASLRHLLEEEELREIKSQRKSRFAQCVALGRDSEGSTGGADMQVTFAEEKIKVEEQVKRGQAAVLLVHIHKAGGTTLCNIAKQIGLQIPPTPEQHHVDNTGIGGKNCNPGYTKFKKAWSGSVEEQLQYIKNHNLQFFANEKYLAAELPFGKVAVMAVLRHPYDRLLSEAKHTGFRCRQEDRVPSRSARREQVTFERFVACNEENMMVRRICGCRGNQPVDLCRNKQPLTMSRFDLEQLPLNQSHLECAKTRLSRFSLVLVTEFLEHAPALLSAKFGWKIPDSGSRGGTKRDSDVLEEFGHEPSTMKLLRARHAMDLELYEFAKSLNCREMARLHLEY</sequence>
<evidence type="ECO:0008006" key="9">
    <source>
        <dbReference type="Google" id="ProtNLM"/>
    </source>
</evidence>
<evidence type="ECO:0000256" key="1">
    <source>
        <dbReference type="ARBA" id="ARBA00004167"/>
    </source>
</evidence>
<keyword evidence="6" id="KW-0325">Glycoprotein</keyword>
<dbReference type="EMBL" id="HBHJ01031140">
    <property type="protein sequence ID" value="CAD9709566.1"/>
    <property type="molecule type" value="Transcribed_RNA"/>
</dbReference>
<evidence type="ECO:0000313" key="8">
    <source>
        <dbReference type="EMBL" id="CAD9709566.1"/>
    </source>
</evidence>
<accession>A0A7S2SU19</accession>
<comment type="subcellular location">
    <subcellularLocation>
        <location evidence="1">Membrane</location>
        <topology evidence="1">Single-pass membrane protein</topology>
    </subcellularLocation>
</comment>
<proteinExistence type="predicted"/>
<gene>
    <name evidence="8" type="ORF">RMAR1173_LOCUS20559</name>
</gene>
<dbReference type="Gene3D" id="3.40.50.300">
    <property type="entry name" value="P-loop containing nucleotide triphosphate hydrolases"/>
    <property type="match status" value="1"/>
</dbReference>
<dbReference type="GO" id="GO:0017095">
    <property type="term" value="F:heparan sulfate 6-sulfotransferase activity"/>
    <property type="evidence" value="ECO:0007669"/>
    <property type="project" value="TreeGrafter"/>
</dbReference>
<feature type="compositionally biased region" description="Basic and acidic residues" evidence="7">
    <location>
        <begin position="96"/>
        <end position="110"/>
    </location>
</feature>
<dbReference type="PANTHER" id="PTHR12812:SF0">
    <property type="entry name" value="HEPARAN-SULFATE 6-O-SULFOTRANSFERASE"/>
    <property type="match status" value="1"/>
</dbReference>
<evidence type="ECO:0000256" key="7">
    <source>
        <dbReference type="SAM" id="MobiDB-lite"/>
    </source>
</evidence>
<protein>
    <recommendedName>
        <fullName evidence="9">Sulfotransferase domain-containing protein</fullName>
    </recommendedName>
</protein>
<evidence type="ECO:0000256" key="4">
    <source>
        <dbReference type="ARBA" id="ARBA00022989"/>
    </source>
</evidence>
<organism evidence="8">
    <name type="scientific">Rhizochromulina marina</name>
    <dbReference type="NCBI Taxonomy" id="1034831"/>
    <lineage>
        <taxon>Eukaryota</taxon>
        <taxon>Sar</taxon>
        <taxon>Stramenopiles</taxon>
        <taxon>Ochrophyta</taxon>
        <taxon>Dictyochophyceae</taxon>
        <taxon>Rhizochromulinales</taxon>
        <taxon>Rhizochromulina</taxon>
    </lineage>
</organism>
<evidence type="ECO:0000256" key="5">
    <source>
        <dbReference type="ARBA" id="ARBA00023136"/>
    </source>
</evidence>
<evidence type="ECO:0000256" key="3">
    <source>
        <dbReference type="ARBA" id="ARBA00022692"/>
    </source>
</evidence>
<feature type="region of interest" description="Disordered" evidence="7">
    <location>
        <begin position="1"/>
        <end position="110"/>
    </location>
</feature>
<dbReference type="InterPro" id="IPR027417">
    <property type="entry name" value="P-loop_NTPase"/>
</dbReference>
<name>A0A7S2SU19_9STRA</name>
<keyword evidence="2" id="KW-0808">Transferase</keyword>
<evidence type="ECO:0000256" key="2">
    <source>
        <dbReference type="ARBA" id="ARBA00022679"/>
    </source>
</evidence>
<keyword evidence="5" id="KW-0472">Membrane</keyword>
<dbReference type="PANTHER" id="PTHR12812">
    <property type="entry name" value="HEPARAN SULFATE 6-O-SULFOTRANSFERASE 3"/>
    <property type="match status" value="1"/>
</dbReference>
<dbReference type="InterPro" id="IPR010635">
    <property type="entry name" value="Heparan_SO4-6-sulfoTrfase"/>
</dbReference>
<reference evidence="8" key="1">
    <citation type="submission" date="2021-01" db="EMBL/GenBank/DDBJ databases">
        <authorList>
            <person name="Corre E."/>
            <person name="Pelletier E."/>
            <person name="Niang G."/>
            <person name="Scheremetjew M."/>
            <person name="Finn R."/>
            <person name="Kale V."/>
            <person name="Holt S."/>
            <person name="Cochrane G."/>
            <person name="Meng A."/>
            <person name="Brown T."/>
            <person name="Cohen L."/>
        </authorList>
    </citation>
    <scope>NUCLEOTIDE SEQUENCE</scope>
    <source>
        <strain evidence="8">CCMP1243</strain>
    </source>
</reference>
<dbReference type="GO" id="GO:0016020">
    <property type="term" value="C:membrane"/>
    <property type="evidence" value="ECO:0007669"/>
    <property type="project" value="UniProtKB-SubCell"/>
</dbReference>
<keyword evidence="4" id="KW-1133">Transmembrane helix</keyword>
<keyword evidence="3" id="KW-0812">Transmembrane</keyword>